<sequence length="343" mass="38426">MYHPAHFSLSYRRNSHSWRRRIRYNNCKIPTSPSTNSVSNNASSAPPRFAEFLLPLQRVERVVHPPHNATRSLRASKPTIRRHGARHVARKGCVKSSVFPTHNVAPPPRLPPPLPPSPTSATHPASQSLIRHFRKLANLKPIKPAAFPSNPRRLVLPTSPPPPPTFTDASASDLQPTNVPLFFTLTSSSPLTPHPAFTCTTTTTTTQTLPQPRLPTTPTPPLLASRSRRDWHTYKKKYIRTKVRPAVSSPSRACLTTSPLPPARHLLPSTHIRRPSSISATRPSPTRRHRRCDAFRRPDNLEKTYHSLSTSRPRHAATDAAAALVDRQHRQRRERRVGASRAD</sequence>
<protein>
    <submittedName>
        <fullName evidence="2">Uncharacterized protein</fullName>
    </submittedName>
</protein>
<feature type="compositionally biased region" description="Pro residues" evidence="1">
    <location>
        <begin position="105"/>
        <end position="118"/>
    </location>
</feature>
<dbReference type="Proteomes" id="UP001362999">
    <property type="component" value="Unassembled WGS sequence"/>
</dbReference>
<evidence type="ECO:0000256" key="1">
    <source>
        <dbReference type="SAM" id="MobiDB-lite"/>
    </source>
</evidence>
<feature type="compositionally biased region" description="Pro residues" evidence="1">
    <location>
        <begin position="212"/>
        <end position="221"/>
    </location>
</feature>
<proteinExistence type="predicted"/>
<feature type="compositionally biased region" description="Basic and acidic residues" evidence="1">
    <location>
        <begin position="292"/>
        <end position="305"/>
    </location>
</feature>
<evidence type="ECO:0000313" key="2">
    <source>
        <dbReference type="EMBL" id="KAK7053952.1"/>
    </source>
</evidence>
<reference evidence="2 3" key="1">
    <citation type="journal article" date="2024" name="J Genomics">
        <title>Draft genome sequencing and assembly of Favolaschia claudopus CIRM-BRFM 2984 isolated from oak limbs.</title>
        <authorList>
            <person name="Navarro D."/>
            <person name="Drula E."/>
            <person name="Chaduli D."/>
            <person name="Cazenave R."/>
            <person name="Ahrendt S."/>
            <person name="Wang J."/>
            <person name="Lipzen A."/>
            <person name="Daum C."/>
            <person name="Barry K."/>
            <person name="Grigoriev I.V."/>
            <person name="Favel A."/>
            <person name="Rosso M.N."/>
            <person name="Martin F."/>
        </authorList>
    </citation>
    <scope>NUCLEOTIDE SEQUENCE [LARGE SCALE GENOMIC DNA]</scope>
    <source>
        <strain evidence="2 3">CIRM-BRFM 2984</strain>
    </source>
</reference>
<name>A0AAW0DQX6_9AGAR</name>
<feature type="region of interest" description="Disordered" evidence="1">
    <location>
        <begin position="202"/>
        <end position="224"/>
    </location>
</feature>
<comment type="caution">
    <text evidence="2">The sequence shown here is derived from an EMBL/GenBank/DDBJ whole genome shotgun (WGS) entry which is preliminary data.</text>
</comment>
<feature type="region of interest" description="Disordered" evidence="1">
    <location>
        <begin position="98"/>
        <end position="126"/>
    </location>
</feature>
<keyword evidence="3" id="KW-1185">Reference proteome</keyword>
<gene>
    <name evidence="2" type="ORF">R3P38DRAFT_3577825</name>
</gene>
<dbReference type="AlphaFoldDB" id="A0AAW0DQX6"/>
<feature type="region of interest" description="Disordered" evidence="1">
    <location>
        <begin position="274"/>
        <end position="343"/>
    </location>
</feature>
<accession>A0AAW0DQX6</accession>
<evidence type="ECO:0000313" key="3">
    <source>
        <dbReference type="Proteomes" id="UP001362999"/>
    </source>
</evidence>
<organism evidence="2 3">
    <name type="scientific">Favolaschia claudopus</name>
    <dbReference type="NCBI Taxonomy" id="2862362"/>
    <lineage>
        <taxon>Eukaryota</taxon>
        <taxon>Fungi</taxon>
        <taxon>Dikarya</taxon>
        <taxon>Basidiomycota</taxon>
        <taxon>Agaricomycotina</taxon>
        <taxon>Agaricomycetes</taxon>
        <taxon>Agaricomycetidae</taxon>
        <taxon>Agaricales</taxon>
        <taxon>Marasmiineae</taxon>
        <taxon>Mycenaceae</taxon>
        <taxon>Favolaschia</taxon>
    </lineage>
</organism>
<feature type="compositionally biased region" description="Low complexity" evidence="1">
    <location>
        <begin position="202"/>
        <end position="211"/>
    </location>
</feature>
<dbReference type="EMBL" id="JAWWNJ010000006">
    <property type="protein sequence ID" value="KAK7053952.1"/>
    <property type="molecule type" value="Genomic_DNA"/>
</dbReference>